<evidence type="ECO:0000256" key="5">
    <source>
        <dbReference type="ARBA" id="ARBA00023239"/>
    </source>
</evidence>
<dbReference type="InterPro" id="IPR036633">
    <property type="entry name" value="Prn/Lys/Arg_de-COase_C_sf"/>
</dbReference>
<organism evidence="8 9">
    <name type="scientific">Leucobacter komagatae</name>
    <dbReference type="NCBI Taxonomy" id="55969"/>
    <lineage>
        <taxon>Bacteria</taxon>
        <taxon>Bacillati</taxon>
        <taxon>Actinomycetota</taxon>
        <taxon>Actinomycetes</taxon>
        <taxon>Micrococcales</taxon>
        <taxon>Microbacteriaceae</taxon>
        <taxon>Leucobacter</taxon>
    </lineage>
</organism>
<evidence type="ECO:0000256" key="3">
    <source>
        <dbReference type="ARBA" id="ARBA00022793"/>
    </source>
</evidence>
<evidence type="ECO:0000313" key="9">
    <source>
        <dbReference type="Proteomes" id="UP000319094"/>
    </source>
</evidence>
<protein>
    <submittedName>
        <fullName evidence="8">Arginine decarboxylase</fullName>
    </submittedName>
</protein>
<dbReference type="Pfam" id="PF01276">
    <property type="entry name" value="OKR_DC_1"/>
    <property type="match status" value="1"/>
</dbReference>
<name>A0A542Y7N7_9MICO</name>
<keyword evidence="9" id="KW-1185">Reference proteome</keyword>
<keyword evidence="4" id="KW-0663">Pyridoxal phosphate</keyword>
<dbReference type="InterPro" id="IPR015424">
    <property type="entry name" value="PyrdxlP-dep_Trfase"/>
</dbReference>
<dbReference type="RefSeq" id="WP_141887332.1">
    <property type="nucleotide sequence ID" value="NZ_BAAAUY010000011.1"/>
</dbReference>
<keyword evidence="5" id="KW-0456">Lyase</keyword>
<dbReference type="InterPro" id="IPR052357">
    <property type="entry name" value="Orn_Lys_Arg_decarboxylase-I"/>
</dbReference>
<dbReference type="Proteomes" id="UP000319094">
    <property type="component" value="Unassembled WGS sequence"/>
</dbReference>
<evidence type="ECO:0000259" key="7">
    <source>
        <dbReference type="Pfam" id="PF03711"/>
    </source>
</evidence>
<dbReference type="InterPro" id="IPR000310">
    <property type="entry name" value="Orn/Lys/Arg_deCO2ase_major_dom"/>
</dbReference>
<evidence type="ECO:0000256" key="4">
    <source>
        <dbReference type="ARBA" id="ARBA00022898"/>
    </source>
</evidence>
<comment type="caution">
    <text evidence="8">The sequence shown here is derived from an EMBL/GenBank/DDBJ whole genome shotgun (WGS) entry which is preliminary data.</text>
</comment>
<dbReference type="GO" id="GO:0016831">
    <property type="term" value="F:carboxy-lyase activity"/>
    <property type="evidence" value="ECO:0007669"/>
    <property type="project" value="UniProtKB-KW"/>
</dbReference>
<reference evidence="8 9" key="1">
    <citation type="submission" date="2019-06" db="EMBL/GenBank/DDBJ databases">
        <title>Sequencing the genomes of 1000 actinobacteria strains.</title>
        <authorList>
            <person name="Klenk H.-P."/>
        </authorList>
    </citation>
    <scope>NUCLEOTIDE SEQUENCE [LARGE SCALE GENOMIC DNA]</scope>
    <source>
        <strain evidence="8 9">DSM 8803</strain>
    </source>
</reference>
<accession>A0A542Y7N7</accession>
<feature type="domain" description="Orn/Lys/Arg decarboxylases family 1 pyridoxal-P attachment site" evidence="6">
    <location>
        <begin position="15"/>
        <end position="330"/>
    </location>
</feature>
<dbReference type="Pfam" id="PF03711">
    <property type="entry name" value="OKR_DC_1_C"/>
    <property type="match status" value="1"/>
</dbReference>
<comment type="similarity">
    <text evidence="2">Belongs to the Orn/Lys/Arg decarboxylase class-I family.</text>
</comment>
<feature type="domain" description="Orn/Lys/Arg decarboxylase C-terminal" evidence="7">
    <location>
        <begin position="436"/>
        <end position="493"/>
    </location>
</feature>
<evidence type="ECO:0000259" key="6">
    <source>
        <dbReference type="Pfam" id="PF01276"/>
    </source>
</evidence>
<dbReference type="PANTHER" id="PTHR43277">
    <property type="entry name" value="ARGININE DECARBOXYLASE"/>
    <property type="match status" value="1"/>
</dbReference>
<dbReference type="Gene3D" id="3.40.640.10">
    <property type="entry name" value="Type I PLP-dependent aspartate aminotransferase-like (Major domain)"/>
    <property type="match status" value="1"/>
</dbReference>
<dbReference type="OrthoDB" id="9815233at2"/>
<gene>
    <name evidence="8" type="ORF">FB468_2158</name>
</gene>
<evidence type="ECO:0000313" key="8">
    <source>
        <dbReference type="EMBL" id="TQL44112.1"/>
    </source>
</evidence>
<evidence type="ECO:0000256" key="1">
    <source>
        <dbReference type="ARBA" id="ARBA00001933"/>
    </source>
</evidence>
<dbReference type="SUPFAM" id="SSF55904">
    <property type="entry name" value="Ornithine decarboxylase C-terminal domain"/>
    <property type="match status" value="1"/>
</dbReference>
<keyword evidence="3" id="KW-0210">Decarboxylase</keyword>
<proteinExistence type="inferred from homology"/>
<dbReference type="InterPro" id="IPR015421">
    <property type="entry name" value="PyrdxlP-dep_Trfase_major"/>
</dbReference>
<dbReference type="AlphaFoldDB" id="A0A542Y7N7"/>
<dbReference type="PANTHER" id="PTHR43277:SF4">
    <property type="entry name" value="ARGININE DECARBOXYLASE"/>
    <property type="match status" value="1"/>
</dbReference>
<comment type="cofactor">
    <cofactor evidence="1">
        <name>pyridoxal 5'-phosphate</name>
        <dbReference type="ChEBI" id="CHEBI:597326"/>
    </cofactor>
</comment>
<evidence type="ECO:0000256" key="2">
    <source>
        <dbReference type="ARBA" id="ARBA00010671"/>
    </source>
</evidence>
<dbReference type="Gene3D" id="3.90.100.10">
    <property type="entry name" value="Orn/Lys/Arg decarboxylase, C-terminal domain"/>
    <property type="match status" value="1"/>
</dbReference>
<dbReference type="SUPFAM" id="SSF53383">
    <property type="entry name" value="PLP-dependent transferases"/>
    <property type="match status" value="1"/>
</dbReference>
<sequence length="517" mass="53392">MTQAQDPWRDHDRAPYAEALARHAEQDPLMFMVPGHAATAGGMSRPLADFAGERALRHDIPQLVDGIDAGDDSPLDQAVELAADAWGARRAWFLANGSSQGNRMAVIAAAAGSAGHGPAAPGAASAGGTIVAQRSAHSSFLDGLVVTGLSPEWVFPEFDALHGINHGLTPDALRAGFERAAARGERPRAAYVISPSYFGAVSDIPGLAAVAHEFEAPLIVDAAWGAHLGFHEDLPPFPAGEGADVIVTSTHKMGGSLGQSAMLLMAEGPFSGNLEPALDRAYTLTQTTSASSLLLGSLDIARRSLVLGADRIGESVELAERLRALVRTDERLTLVSDEFGGYRSVARADPLRVSIGLSRSGVSGYAMRAALARDHGILLEIATAAAVVAFLGPGKDLDVERLFRAIACVLDEAAAAGAAGGSAAGTAVPELPAPGERAMTPREAYFAPTDVVPWAEAEGRVSADALAAYPPGIPNIVPGERVTAEALAFLRAVAASPIGYVRGAVDARVDAVRVVAG</sequence>
<dbReference type="EMBL" id="VFON01000001">
    <property type="protein sequence ID" value="TQL44112.1"/>
    <property type="molecule type" value="Genomic_DNA"/>
</dbReference>
<dbReference type="InterPro" id="IPR008286">
    <property type="entry name" value="Prn/Lys/Arg_de-COase_C"/>
</dbReference>